<reference evidence="1 2" key="1">
    <citation type="submission" date="2017-05" db="EMBL/GenBank/DDBJ databases">
        <title>Complete genome sequence of Streptomyces sp. SCSIO 03032 revealed the diverse biosynthetic pathways for its bioactive secondary metabolites.</title>
        <authorList>
            <person name="Ma L."/>
            <person name="Zhu Y."/>
            <person name="Zhang W."/>
            <person name="Zhang G."/>
            <person name="Tian X."/>
            <person name="Zhang S."/>
            <person name="Zhang C."/>
        </authorList>
    </citation>
    <scope>NUCLEOTIDE SEQUENCE [LARGE SCALE GENOMIC DNA]</scope>
    <source>
        <strain evidence="1 2">SCSIO 03032</strain>
    </source>
</reference>
<dbReference type="AlphaFoldDB" id="A0A1W7CZS5"/>
<dbReference type="EMBL" id="CP021121">
    <property type="protein sequence ID" value="ARQ70217.1"/>
    <property type="molecule type" value="Genomic_DNA"/>
</dbReference>
<organism evidence="1 2">
    <name type="scientific">Streptomyces marincola</name>
    <dbReference type="NCBI Taxonomy" id="2878388"/>
    <lineage>
        <taxon>Bacteria</taxon>
        <taxon>Bacillati</taxon>
        <taxon>Actinomycetota</taxon>
        <taxon>Actinomycetes</taxon>
        <taxon>Kitasatosporales</taxon>
        <taxon>Streptomycetaceae</taxon>
        <taxon>Streptomyces</taxon>
    </lineage>
</organism>
<evidence type="ECO:0000313" key="2">
    <source>
        <dbReference type="Proteomes" id="UP000194218"/>
    </source>
</evidence>
<dbReference type="Proteomes" id="UP000194218">
    <property type="component" value="Chromosome"/>
</dbReference>
<dbReference type="RefSeq" id="WP_086160073.1">
    <property type="nucleotide sequence ID" value="NZ_CP021121.1"/>
</dbReference>
<proteinExistence type="predicted"/>
<gene>
    <name evidence="1" type="ORF">CAG99_16425</name>
</gene>
<dbReference type="OrthoDB" id="4329056at2"/>
<dbReference type="KEGG" id="smao:CAG99_16425"/>
<sequence>MDEFDASARTGFEARRSTERGWYVVDPVGSLVHVQGEDGRPRAAFFGADEAAARALAGHLNDRHGADGAEYVDDGNDTAG</sequence>
<name>A0A1W7CZS5_9ACTN</name>
<evidence type="ECO:0000313" key="1">
    <source>
        <dbReference type="EMBL" id="ARQ70217.1"/>
    </source>
</evidence>
<keyword evidence="2" id="KW-1185">Reference proteome</keyword>
<protein>
    <submittedName>
        <fullName evidence="1">Uncharacterized protein</fullName>
    </submittedName>
</protein>
<accession>A0A1W7CZS5</accession>